<dbReference type="PRINTS" id="PR00455">
    <property type="entry name" value="HTHTETR"/>
</dbReference>
<dbReference type="FunFam" id="1.10.10.60:FF:000141">
    <property type="entry name" value="TetR family transcriptional regulator"/>
    <property type="match status" value="1"/>
</dbReference>
<dbReference type="PANTHER" id="PTHR30055:SF146">
    <property type="entry name" value="HTH-TYPE TRANSCRIPTIONAL DUAL REGULATOR CECR"/>
    <property type="match status" value="1"/>
</dbReference>
<dbReference type="Pfam" id="PF00440">
    <property type="entry name" value="TetR_N"/>
    <property type="match status" value="1"/>
</dbReference>
<reference evidence="6 7" key="1">
    <citation type="submission" date="2016-11" db="EMBL/GenBank/DDBJ databases">
        <authorList>
            <person name="Jaros S."/>
            <person name="Januszkiewicz K."/>
            <person name="Wedrychowicz H."/>
        </authorList>
    </citation>
    <scope>NUCLEOTIDE SEQUENCE [LARGE SCALE GENOMIC DNA]</scope>
    <source>
        <strain evidence="6 7">GAS242</strain>
    </source>
</reference>
<dbReference type="RefSeq" id="WP_079573559.1">
    <property type="nucleotide sequence ID" value="NZ_LT670818.1"/>
</dbReference>
<dbReference type="SUPFAM" id="SSF46689">
    <property type="entry name" value="Homeodomain-like"/>
    <property type="match status" value="1"/>
</dbReference>
<dbReference type="PANTHER" id="PTHR30055">
    <property type="entry name" value="HTH-TYPE TRANSCRIPTIONAL REGULATOR RUTR"/>
    <property type="match status" value="1"/>
</dbReference>
<evidence type="ECO:0000256" key="3">
    <source>
        <dbReference type="ARBA" id="ARBA00023163"/>
    </source>
</evidence>
<gene>
    <name evidence="6" type="ORF">SAMN05444169_3993</name>
</gene>
<evidence type="ECO:0000256" key="4">
    <source>
        <dbReference type="PROSITE-ProRule" id="PRU00335"/>
    </source>
</evidence>
<evidence type="ECO:0000256" key="1">
    <source>
        <dbReference type="ARBA" id="ARBA00023015"/>
    </source>
</evidence>
<dbReference type="GO" id="GO:0000976">
    <property type="term" value="F:transcription cis-regulatory region binding"/>
    <property type="evidence" value="ECO:0007669"/>
    <property type="project" value="TreeGrafter"/>
</dbReference>
<dbReference type="InterPro" id="IPR009057">
    <property type="entry name" value="Homeodomain-like_sf"/>
</dbReference>
<dbReference type="PROSITE" id="PS01081">
    <property type="entry name" value="HTH_TETR_1"/>
    <property type="match status" value="1"/>
</dbReference>
<name>A0A1M5MFC2_9BRAD</name>
<dbReference type="InterPro" id="IPR039536">
    <property type="entry name" value="TetR_C_Proteobacteria"/>
</dbReference>
<keyword evidence="2 4" id="KW-0238">DNA-binding</keyword>
<feature type="DNA-binding region" description="H-T-H motif" evidence="4">
    <location>
        <begin position="45"/>
        <end position="64"/>
    </location>
</feature>
<dbReference type="Pfam" id="PF14246">
    <property type="entry name" value="TetR_C_7"/>
    <property type="match status" value="1"/>
</dbReference>
<proteinExistence type="predicted"/>
<evidence type="ECO:0000256" key="2">
    <source>
        <dbReference type="ARBA" id="ARBA00023125"/>
    </source>
</evidence>
<organism evidence="6 7">
    <name type="scientific">Bradyrhizobium erythrophlei</name>
    <dbReference type="NCBI Taxonomy" id="1437360"/>
    <lineage>
        <taxon>Bacteria</taxon>
        <taxon>Pseudomonadati</taxon>
        <taxon>Pseudomonadota</taxon>
        <taxon>Alphaproteobacteria</taxon>
        <taxon>Hyphomicrobiales</taxon>
        <taxon>Nitrobacteraceae</taxon>
        <taxon>Bradyrhizobium</taxon>
    </lineage>
</organism>
<dbReference type="Proteomes" id="UP000190675">
    <property type="component" value="Chromosome I"/>
</dbReference>
<accession>A0A1M5MFC2</accession>
<dbReference type="InterPro" id="IPR050109">
    <property type="entry name" value="HTH-type_TetR-like_transc_reg"/>
</dbReference>
<feature type="domain" description="HTH tetR-type" evidence="5">
    <location>
        <begin position="22"/>
        <end position="82"/>
    </location>
</feature>
<dbReference type="GO" id="GO:0003700">
    <property type="term" value="F:DNA-binding transcription factor activity"/>
    <property type="evidence" value="ECO:0007669"/>
    <property type="project" value="TreeGrafter"/>
</dbReference>
<dbReference type="Gene3D" id="1.10.10.60">
    <property type="entry name" value="Homeodomain-like"/>
    <property type="match status" value="1"/>
</dbReference>
<dbReference type="InterPro" id="IPR001647">
    <property type="entry name" value="HTH_TetR"/>
</dbReference>
<evidence type="ECO:0000313" key="6">
    <source>
        <dbReference type="EMBL" id="SHG75872.1"/>
    </source>
</evidence>
<dbReference type="AlphaFoldDB" id="A0A1M5MFC2"/>
<evidence type="ECO:0000313" key="7">
    <source>
        <dbReference type="Proteomes" id="UP000190675"/>
    </source>
</evidence>
<keyword evidence="1" id="KW-0805">Transcription regulation</keyword>
<dbReference type="PROSITE" id="PS50977">
    <property type="entry name" value="HTH_TETR_2"/>
    <property type="match status" value="1"/>
</dbReference>
<protein>
    <submittedName>
        <fullName evidence="6">Transcriptional regulator, TetR family</fullName>
    </submittedName>
</protein>
<evidence type="ECO:0000259" key="5">
    <source>
        <dbReference type="PROSITE" id="PS50977"/>
    </source>
</evidence>
<keyword evidence="3" id="KW-0804">Transcription</keyword>
<dbReference type="EMBL" id="LT670818">
    <property type="protein sequence ID" value="SHG75872.1"/>
    <property type="molecule type" value="Genomic_DNA"/>
</dbReference>
<dbReference type="InterPro" id="IPR023772">
    <property type="entry name" value="DNA-bd_HTH_TetR-type_CS"/>
</dbReference>
<dbReference type="Gene3D" id="1.10.357.10">
    <property type="entry name" value="Tetracycline Repressor, domain 2"/>
    <property type="match status" value="1"/>
</dbReference>
<sequence length="224" mass="24481">MVNKHNDLKRPRLGRPPKDLAGDVKARILYAAQLVFLKRGYQSASLDEIAETAPASKPTIYAHFPGKEALFEAVVARVLGGLTNFEGFEPKGRTVQDKLASLGIEVVERFIEETLGITRATIAEADRFPALSRHVHEAGRDQAAAAVSHVLNDATHTLSRGSKGPFSGKRSLATAQIFMDLILLPMLMRALMGEGGKELRSELPAFVRERVSFFLAACEADWGK</sequence>
<dbReference type="OrthoDB" id="5292901at2"/>